<evidence type="ECO:0000313" key="3">
    <source>
        <dbReference type="Proteomes" id="UP000607311"/>
    </source>
</evidence>
<dbReference type="AlphaFoldDB" id="A0A9W5UTU3"/>
<name>A0A9W5UTU3_9ACTN</name>
<evidence type="ECO:0000256" key="1">
    <source>
        <dbReference type="SAM" id="MobiDB-lite"/>
    </source>
</evidence>
<protein>
    <submittedName>
        <fullName evidence="2">Uncharacterized protein</fullName>
    </submittedName>
</protein>
<organism evidence="2 3">
    <name type="scientific">Micromonospora sediminimaris</name>
    <dbReference type="NCBI Taxonomy" id="547162"/>
    <lineage>
        <taxon>Bacteria</taxon>
        <taxon>Bacillati</taxon>
        <taxon>Actinomycetota</taxon>
        <taxon>Actinomycetes</taxon>
        <taxon>Micromonosporales</taxon>
        <taxon>Micromonosporaceae</taxon>
        <taxon>Micromonospora</taxon>
    </lineage>
</organism>
<dbReference type="Proteomes" id="UP000607311">
    <property type="component" value="Unassembled WGS sequence"/>
</dbReference>
<reference evidence="2" key="1">
    <citation type="submission" date="2021-01" db="EMBL/GenBank/DDBJ databases">
        <title>Whole genome shotgun sequence of Verrucosispora sediminis NBRC 107745.</title>
        <authorList>
            <person name="Komaki H."/>
            <person name="Tamura T."/>
        </authorList>
    </citation>
    <scope>NUCLEOTIDE SEQUENCE</scope>
    <source>
        <strain evidence="2">NBRC 107745</strain>
    </source>
</reference>
<comment type="caution">
    <text evidence="2">The sequence shown here is derived from an EMBL/GenBank/DDBJ whole genome shotgun (WGS) entry which is preliminary data.</text>
</comment>
<gene>
    <name evidence="2" type="ORF">Vse01_35840</name>
</gene>
<proteinExistence type="predicted"/>
<evidence type="ECO:0000313" key="2">
    <source>
        <dbReference type="EMBL" id="GIJ34436.1"/>
    </source>
</evidence>
<keyword evidence="3" id="KW-1185">Reference proteome</keyword>
<dbReference type="EMBL" id="BOPD01000021">
    <property type="protein sequence ID" value="GIJ34436.1"/>
    <property type="molecule type" value="Genomic_DNA"/>
</dbReference>
<accession>A0A9W5UTU3</accession>
<feature type="region of interest" description="Disordered" evidence="1">
    <location>
        <begin position="1"/>
        <end position="103"/>
    </location>
</feature>
<feature type="compositionally biased region" description="Gly residues" evidence="1">
    <location>
        <begin position="1"/>
        <end position="12"/>
    </location>
</feature>
<sequence>MDNGGICGGAGRPGSAKVCGAAGTTGGAGTAAPRGATGTGGTVAAPGPPEVGWSPAGGDAEGEAGRAGAAVDASCGFHSVESTARETVGSSKAPRPGGLAGPG</sequence>